<dbReference type="Gene3D" id="1.10.8.750">
    <property type="entry name" value="Phosphoribosylformylglycinamidine synthase, linker domain"/>
    <property type="match status" value="1"/>
</dbReference>
<gene>
    <name evidence="8" type="primary">purL_3</name>
    <name evidence="8" type="ORF">NCTC8502_00306</name>
</gene>
<evidence type="ECO:0000313" key="9">
    <source>
        <dbReference type="Proteomes" id="UP000249400"/>
    </source>
</evidence>
<feature type="domain" description="Phosphoribosylformylglycinamidine synthase N-terminal" evidence="7">
    <location>
        <begin position="37"/>
        <end position="152"/>
    </location>
</feature>
<keyword evidence="2" id="KW-0547">Nucleotide-binding</keyword>
<organism evidence="8 9">
    <name type="scientific">Haemophilus aegyptius</name>
    <dbReference type="NCBI Taxonomy" id="197575"/>
    <lineage>
        <taxon>Bacteria</taxon>
        <taxon>Pseudomonadati</taxon>
        <taxon>Pseudomonadota</taxon>
        <taxon>Gammaproteobacteria</taxon>
        <taxon>Pasteurellales</taxon>
        <taxon>Pasteurellaceae</taxon>
        <taxon>Haemophilus</taxon>
    </lineage>
</organism>
<dbReference type="InterPro" id="IPR036604">
    <property type="entry name" value="PurS-like_sf"/>
</dbReference>
<reference evidence="8 9" key="1">
    <citation type="submission" date="2018-06" db="EMBL/GenBank/DDBJ databases">
        <authorList>
            <consortium name="Pathogen Informatics"/>
            <person name="Doyle S."/>
        </authorList>
    </citation>
    <scope>NUCLEOTIDE SEQUENCE [LARGE SCALE GENOMIC DNA]</scope>
    <source>
        <strain evidence="8 9">NCTC8502</strain>
    </source>
</reference>
<dbReference type="InterPro" id="IPR040707">
    <property type="entry name" value="FGAR-AT_N"/>
</dbReference>
<evidence type="ECO:0000313" key="8">
    <source>
        <dbReference type="EMBL" id="SQH35341.1"/>
    </source>
</evidence>
<evidence type="ECO:0000259" key="7">
    <source>
        <dbReference type="Pfam" id="PF18076"/>
    </source>
</evidence>
<evidence type="ECO:0000259" key="6">
    <source>
        <dbReference type="Pfam" id="PF18072"/>
    </source>
</evidence>
<keyword evidence="4" id="KW-0067">ATP-binding</keyword>
<dbReference type="InterPro" id="IPR036921">
    <property type="entry name" value="PurM-like_N_sf"/>
</dbReference>
<proteinExistence type="predicted"/>
<dbReference type="PANTHER" id="PTHR10099">
    <property type="entry name" value="PHOSPHORIBOSYLFORMYLGLYCINAMIDINE SYNTHASE"/>
    <property type="match status" value="1"/>
</dbReference>
<dbReference type="SUPFAM" id="SSF109736">
    <property type="entry name" value="FGAM synthase PurL, linker domain"/>
    <property type="match status" value="1"/>
</dbReference>
<keyword evidence="3" id="KW-0658">Purine biosynthesis</keyword>
<dbReference type="SUPFAM" id="SSF82697">
    <property type="entry name" value="PurS-like"/>
    <property type="match status" value="1"/>
</dbReference>
<dbReference type="InterPro" id="IPR041609">
    <property type="entry name" value="PurL_linker"/>
</dbReference>
<dbReference type="Pfam" id="PF18072">
    <property type="entry name" value="FGAR-AT_linker"/>
    <property type="match status" value="1"/>
</dbReference>
<dbReference type="EMBL" id="LS483429">
    <property type="protein sequence ID" value="SQH35341.1"/>
    <property type="molecule type" value="Genomic_DNA"/>
</dbReference>
<dbReference type="SUPFAM" id="SSF55326">
    <property type="entry name" value="PurM N-terminal domain-like"/>
    <property type="match status" value="1"/>
</dbReference>
<feature type="domain" description="Phosphoribosylformylglycinamidine synthase linker" evidence="6">
    <location>
        <begin position="173"/>
        <end position="222"/>
    </location>
</feature>
<sequence length="464" mass="51138">MTVKTFRGSPALSEFRLTQLQQKCQQYQLPIKSVYAEYLHFVEQKTSLVEDEIVKLQALLHYGSMFSELKPAGYCLIVTPRVGTISSWSSKATDIAHNCGLSKVNRIERGIAYYFNIERDLTEAELATLKDLLHDRMLETVLNHETEATLLFTQQEPKALTTIDILNGGRQALERANIALGLALADDEMDYLVESFTALKRNPQDVELYMFAQANSEHCRHKIFNADWIIDGKKQDKSLFKMIKNTFGQTPDFVLSAYKDNAAVMEGSKVGRWFPDPDGQYRVHQEDVHILMKVETHNHPTAISPFPGAATGSGGEIRDEGATGRGAKPKAGLTGFSVSNLAIPNFEQPWENPLSKPNRIASALDIMIDAPLGSAAFNNEFGRPALLGYFRTYEEKVNSFAGKEVRGYHKPIMLAGGIGNIRGEQVQKGKIPVGAKLIVLGGAAMNIGLGGGASSMDSGNQKKI</sequence>
<dbReference type="GO" id="GO:0004642">
    <property type="term" value="F:phosphoribosylformylglycinamidine synthase activity"/>
    <property type="evidence" value="ECO:0007669"/>
    <property type="project" value="UniProtKB-EC"/>
</dbReference>
<name>A0ABY1VTS4_HAEAE</name>
<dbReference type="Pfam" id="PF18076">
    <property type="entry name" value="FGAR-AT_N"/>
    <property type="match status" value="1"/>
</dbReference>
<dbReference type="Gene3D" id="3.30.1330.10">
    <property type="entry name" value="PurM-like, N-terminal domain"/>
    <property type="match status" value="1"/>
</dbReference>
<keyword evidence="9" id="KW-1185">Reference proteome</keyword>
<dbReference type="EC" id="6.3.5.3" evidence="8"/>
<evidence type="ECO:0000256" key="3">
    <source>
        <dbReference type="ARBA" id="ARBA00022755"/>
    </source>
</evidence>
<accession>A0ABY1VTS4</accession>
<evidence type="ECO:0000256" key="5">
    <source>
        <dbReference type="SAM" id="MobiDB-lite"/>
    </source>
</evidence>
<keyword evidence="1 8" id="KW-0436">Ligase</keyword>
<evidence type="ECO:0000256" key="2">
    <source>
        <dbReference type="ARBA" id="ARBA00022741"/>
    </source>
</evidence>
<dbReference type="PANTHER" id="PTHR10099:SF1">
    <property type="entry name" value="PHOSPHORIBOSYLFORMYLGLYCINAMIDINE SYNTHASE"/>
    <property type="match status" value="1"/>
</dbReference>
<evidence type="ECO:0000256" key="4">
    <source>
        <dbReference type="ARBA" id="ARBA00022840"/>
    </source>
</evidence>
<evidence type="ECO:0000256" key="1">
    <source>
        <dbReference type="ARBA" id="ARBA00022598"/>
    </source>
</evidence>
<feature type="region of interest" description="Disordered" evidence="5">
    <location>
        <begin position="301"/>
        <end position="329"/>
    </location>
</feature>
<dbReference type="Proteomes" id="UP000249400">
    <property type="component" value="Chromosome 1"/>
</dbReference>
<protein>
    <submittedName>
        <fullName evidence="8">Phosphoribosylformylglycinamidine synthase</fullName>
        <ecNumber evidence="8">6.3.5.3</ecNumber>
    </submittedName>
</protein>